<feature type="compositionally biased region" description="Basic and acidic residues" evidence="1">
    <location>
        <begin position="124"/>
        <end position="134"/>
    </location>
</feature>
<dbReference type="RefSeq" id="WP_127362131.1">
    <property type="nucleotide sequence ID" value="NZ_CP025334.1"/>
</dbReference>
<proteinExistence type="predicted"/>
<protein>
    <recommendedName>
        <fullName evidence="4">Single-stranded DNA-binding protein</fullName>
    </recommendedName>
</protein>
<organism evidence="2 3">
    <name type="scientific">Brevibacterium aurantiacum</name>
    <dbReference type="NCBI Taxonomy" id="273384"/>
    <lineage>
        <taxon>Bacteria</taxon>
        <taxon>Bacillati</taxon>
        <taxon>Actinomycetota</taxon>
        <taxon>Actinomycetes</taxon>
        <taxon>Micrococcales</taxon>
        <taxon>Brevibacteriaceae</taxon>
        <taxon>Brevibacterium</taxon>
    </lineage>
</organism>
<feature type="compositionally biased region" description="Pro residues" evidence="1">
    <location>
        <begin position="221"/>
        <end position="231"/>
    </location>
</feature>
<reference evidence="2 3" key="1">
    <citation type="submission" date="2017-03" db="EMBL/GenBank/DDBJ databases">
        <authorList>
            <person name="Afonso C.L."/>
            <person name="Miller P.J."/>
            <person name="Scott M.A."/>
            <person name="Spackman E."/>
            <person name="Goraichik I."/>
            <person name="Dimitrov K.M."/>
            <person name="Suarez D.L."/>
            <person name="Swayne D.E."/>
        </authorList>
    </citation>
    <scope>NUCLEOTIDE SEQUENCE [LARGE SCALE GENOMIC DNA]</scope>
    <source>
        <strain evidence="3">6(3)</strain>
    </source>
</reference>
<sequence>MPIPTTPGLEGFIKSRPRMTMTVNGDPRMSCWVGIPQSQQDANGAWHEAEPLEAEMVMFGPSAQKAFAKIRPGDHIVATGKEASYPIEQDGQIVEREYFHASHIGPDNNVTAFTVHRGPERYNAEREATQREAARQASFEQAEQAPQGAAQQAPAQQTVTGQGAAAQAAPEQGAPQQAATQGPPTQAMPAQQAGPAADDPVAEVLSQRQQQVAAEPHTPTSSPPGPDGIAR</sequence>
<dbReference type="InterPro" id="IPR012340">
    <property type="entry name" value="NA-bd_OB-fold"/>
</dbReference>
<dbReference type="SUPFAM" id="SSF50249">
    <property type="entry name" value="Nucleic acid-binding proteins"/>
    <property type="match status" value="1"/>
</dbReference>
<evidence type="ECO:0000256" key="1">
    <source>
        <dbReference type="SAM" id="MobiDB-lite"/>
    </source>
</evidence>
<dbReference type="Gene3D" id="2.40.50.140">
    <property type="entry name" value="Nucleic acid-binding proteins"/>
    <property type="match status" value="1"/>
</dbReference>
<gene>
    <name evidence="2" type="ORF">BAURA63_02875</name>
</gene>
<evidence type="ECO:0000313" key="2">
    <source>
        <dbReference type="EMBL" id="SMX93737.1"/>
    </source>
</evidence>
<feature type="compositionally biased region" description="Low complexity" evidence="1">
    <location>
        <begin position="135"/>
        <end position="197"/>
    </location>
</feature>
<evidence type="ECO:0008006" key="4">
    <source>
        <dbReference type="Google" id="ProtNLM"/>
    </source>
</evidence>
<name>A0A2H1K1Q5_BREAU</name>
<dbReference type="Proteomes" id="UP000234327">
    <property type="component" value="Unassembled WGS sequence"/>
</dbReference>
<evidence type="ECO:0000313" key="3">
    <source>
        <dbReference type="Proteomes" id="UP000234327"/>
    </source>
</evidence>
<accession>A0A2H1K1Q5</accession>
<dbReference type="EMBL" id="FXYZ01000013">
    <property type="protein sequence ID" value="SMX93737.1"/>
    <property type="molecule type" value="Genomic_DNA"/>
</dbReference>
<feature type="region of interest" description="Disordered" evidence="1">
    <location>
        <begin position="124"/>
        <end position="231"/>
    </location>
</feature>
<dbReference type="AlphaFoldDB" id="A0A2H1K1Q5"/>